<evidence type="ECO:0000259" key="3">
    <source>
        <dbReference type="Pfam" id="PF02872"/>
    </source>
</evidence>
<dbReference type="Pfam" id="PF00149">
    <property type="entry name" value="Metallophos"/>
    <property type="match status" value="1"/>
</dbReference>
<reference evidence="4" key="1">
    <citation type="submission" date="2022-04" db="EMBL/GenBank/DDBJ databases">
        <title>Diverse halophilic archaea isolated from saline environments.</title>
        <authorList>
            <person name="Cui H.-L."/>
        </authorList>
    </citation>
    <scope>NUCLEOTIDE SEQUENCE</scope>
    <source>
        <strain evidence="4">XZYJT40</strain>
    </source>
</reference>
<evidence type="ECO:0000313" key="5">
    <source>
        <dbReference type="Proteomes" id="UP000830434"/>
    </source>
</evidence>
<feature type="domain" description="Calcineurin-like phosphoesterase" evidence="2">
    <location>
        <begin position="1"/>
        <end position="191"/>
    </location>
</feature>
<sequence length="445" mass="48225">MRLLQYSDVENAYDHPERIGRLAGCIESLRDDRTVVVGTGDDLGPGVLAMVEDGAQSLDFFRAVESDAETFGNHDFDYGLDAARRVVRQSPQTWVTNVSDGDDPFGDTVATTTIERGGTSVGLVGVTDPASSVPDELAVSAPVDAVRDGVADLRAAGSDWTVALAHVRDDRLDDIATETDVDAILAGHVHGERHDRIDGTLLVRPGANGRVLWEVELGKKATATRHEVAGAPRDDEVAERLRARLAETGLAEVVGVAEEPLDRDREASFAGERRITNFVTDAYRWAGDADVGYADTRMLRGGPALSDEVTLAEIRGLEPFAADLCRAELSGETLRDLAEQAVATDERARRSPTPEAWWAHFSGMTVVWDRAEQTVREVRVGGESLDPRTEYALATNGYVVDTDEFPAIGREHVTETVGVQYEALVEYARTVGVDAELDGRIAVEE</sequence>
<accession>A0A8U0IJ27</accession>
<proteinExistence type="predicted"/>
<dbReference type="GO" id="GO:0016787">
    <property type="term" value="F:hydrolase activity"/>
    <property type="evidence" value="ECO:0007669"/>
    <property type="project" value="InterPro"/>
</dbReference>
<keyword evidence="5" id="KW-1185">Reference proteome</keyword>
<dbReference type="InterPro" id="IPR036907">
    <property type="entry name" value="5'-Nucleotdase_C_sf"/>
</dbReference>
<name>A0A8U0IJ27_9EURY</name>
<dbReference type="SUPFAM" id="SSF55816">
    <property type="entry name" value="5'-nucleotidase (syn. UDP-sugar hydrolase), C-terminal domain"/>
    <property type="match status" value="1"/>
</dbReference>
<dbReference type="CDD" id="cd00845">
    <property type="entry name" value="MPP_UshA_N_like"/>
    <property type="match status" value="1"/>
</dbReference>
<dbReference type="InterPro" id="IPR006179">
    <property type="entry name" value="5_nucleotidase/apyrase"/>
</dbReference>
<dbReference type="AlphaFoldDB" id="A0A8U0IJ27"/>
<feature type="domain" description="5'-Nucleotidase C-terminal" evidence="3">
    <location>
        <begin position="253"/>
        <end position="407"/>
    </location>
</feature>
<dbReference type="SUPFAM" id="SSF56300">
    <property type="entry name" value="Metallo-dependent phosphatases"/>
    <property type="match status" value="1"/>
</dbReference>
<dbReference type="Proteomes" id="UP000830434">
    <property type="component" value="Chromosome"/>
</dbReference>
<dbReference type="RefSeq" id="WP_248654685.1">
    <property type="nucleotide sequence ID" value="NZ_CP096658.1"/>
</dbReference>
<evidence type="ECO:0000256" key="1">
    <source>
        <dbReference type="ARBA" id="ARBA00022729"/>
    </source>
</evidence>
<protein>
    <submittedName>
        <fullName evidence="4">5'-nucleotidase C-terminal domain-containing protein</fullName>
    </submittedName>
</protein>
<dbReference type="InterPro" id="IPR004843">
    <property type="entry name" value="Calcineurin-like_PHP"/>
</dbReference>
<dbReference type="Gene3D" id="3.90.780.10">
    <property type="entry name" value="5'-Nucleotidase, C-terminal domain"/>
    <property type="match status" value="1"/>
</dbReference>
<dbReference type="KEGG" id="haxz:M0R88_17415"/>
<dbReference type="InterPro" id="IPR029052">
    <property type="entry name" value="Metallo-depent_PP-like"/>
</dbReference>
<dbReference type="PANTHER" id="PTHR11575">
    <property type="entry name" value="5'-NUCLEOTIDASE-RELATED"/>
    <property type="match status" value="1"/>
</dbReference>
<organism evidence="4 5">
    <name type="scientific">Halorussus gelatinilyticus</name>
    <dbReference type="NCBI Taxonomy" id="2937524"/>
    <lineage>
        <taxon>Archaea</taxon>
        <taxon>Methanobacteriati</taxon>
        <taxon>Methanobacteriota</taxon>
        <taxon>Stenosarchaea group</taxon>
        <taxon>Halobacteria</taxon>
        <taxon>Halobacteriales</taxon>
        <taxon>Haladaptataceae</taxon>
        <taxon>Halorussus</taxon>
    </lineage>
</organism>
<dbReference type="Gene3D" id="3.60.21.10">
    <property type="match status" value="1"/>
</dbReference>
<evidence type="ECO:0000313" key="4">
    <source>
        <dbReference type="EMBL" id="UPW00274.1"/>
    </source>
</evidence>
<dbReference type="EMBL" id="CP096658">
    <property type="protein sequence ID" value="UPW00274.1"/>
    <property type="molecule type" value="Genomic_DNA"/>
</dbReference>
<dbReference type="GO" id="GO:0009166">
    <property type="term" value="P:nucleotide catabolic process"/>
    <property type="evidence" value="ECO:0007669"/>
    <property type="project" value="InterPro"/>
</dbReference>
<dbReference type="Pfam" id="PF02872">
    <property type="entry name" value="5_nucleotid_C"/>
    <property type="match status" value="1"/>
</dbReference>
<dbReference type="GeneID" id="72191672"/>
<dbReference type="PANTHER" id="PTHR11575:SF24">
    <property type="entry name" value="5'-NUCLEOTIDASE"/>
    <property type="match status" value="1"/>
</dbReference>
<dbReference type="InterPro" id="IPR008334">
    <property type="entry name" value="5'-Nucleotdase_C"/>
</dbReference>
<gene>
    <name evidence="4" type="ORF">M0R88_17415</name>
</gene>
<evidence type="ECO:0000259" key="2">
    <source>
        <dbReference type="Pfam" id="PF00149"/>
    </source>
</evidence>
<keyword evidence="1" id="KW-0732">Signal</keyword>